<dbReference type="EMBL" id="JAGMWT010000006">
    <property type="protein sequence ID" value="KAH7126712.1"/>
    <property type="molecule type" value="Genomic_DNA"/>
</dbReference>
<reference evidence="2" key="1">
    <citation type="journal article" date="2021" name="Nat. Commun.">
        <title>Genetic determinants of endophytism in the Arabidopsis root mycobiome.</title>
        <authorList>
            <person name="Mesny F."/>
            <person name="Miyauchi S."/>
            <person name="Thiergart T."/>
            <person name="Pickel B."/>
            <person name="Atanasova L."/>
            <person name="Karlsson M."/>
            <person name="Huettel B."/>
            <person name="Barry K.W."/>
            <person name="Haridas S."/>
            <person name="Chen C."/>
            <person name="Bauer D."/>
            <person name="Andreopoulos W."/>
            <person name="Pangilinan J."/>
            <person name="LaButti K."/>
            <person name="Riley R."/>
            <person name="Lipzen A."/>
            <person name="Clum A."/>
            <person name="Drula E."/>
            <person name="Henrissat B."/>
            <person name="Kohler A."/>
            <person name="Grigoriev I.V."/>
            <person name="Martin F.M."/>
            <person name="Hacquard S."/>
        </authorList>
    </citation>
    <scope>NUCLEOTIDE SEQUENCE</scope>
    <source>
        <strain evidence="2">MPI-CAGE-CH-0243</strain>
    </source>
</reference>
<evidence type="ECO:0000313" key="2">
    <source>
        <dbReference type="EMBL" id="KAH7126712.1"/>
    </source>
</evidence>
<gene>
    <name evidence="2" type="ORF">B0J11DRAFT_283701</name>
</gene>
<proteinExistence type="predicted"/>
<evidence type="ECO:0000256" key="1">
    <source>
        <dbReference type="SAM" id="MobiDB-lite"/>
    </source>
</evidence>
<accession>A0A9P9DX61</accession>
<comment type="caution">
    <text evidence="2">The sequence shown here is derived from an EMBL/GenBank/DDBJ whole genome shotgun (WGS) entry which is preliminary data.</text>
</comment>
<sequence>MATFRPPASPAGPTGAAMNAPRSRLEPVLSSALFHVLRWCFGDRCPSQASIGCHSRASVSAQTRQIRNLRSVNTCSRERVSKIQEVKFPANKPDIPCCIPGRVSGAVHPKSLAPRCKSRIAPERLPMCVVQGPAGLWCCGRSRAQHLHGGPRALQKGNVCWRFLNYSDHEHDLYADSLNSRVSH</sequence>
<dbReference type="AlphaFoldDB" id="A0A9P9DX61"/>
<organism evidence="2 3">
    <name type="scientific">Dendryphion nanum</name>
    <dbReference type="NCBI Taxonomy" id="256645"/>
    <lineage>
        <taxon>Eukaryota</taxon>
        <taxon>Fungi</taxon>
        <taxon>Dikarya</taxon>
        <taxon>Ascomycota</taxon>
        <taxon>Pezizomycotina</taxon>
        <taxon>Dothideomycetes</taxon>
        <taxon>Pleosporomycetidae</taxon>
        <taxon>Pleosporales</taxon>
        <taxon>Torulaceae</taxon>
        <taxon>Dendryphion</taxon>
    </lineage>
</organism>
<protein>
    <submittedName>
        <fullName evidence="2">Uncharacterized protein</fullName>
    </submittedName>
</protein>
<name>A0A9P9DX61_9PLEO</name>
<feature type="region of interest" description="Disordered" evidence="1">
    <location>
        <begin position="1"/>
        <end position="20"/>
    </location>
</feature>
<evidence type="ECO:0000313" key="3">
    <source>
        <dbReference type="Proteomes" id="UP000700596"/>
    </source>
</evidence>
<dbReference type="Proteomes" id="UP000700596">
    <property type="component" value="Unassembled WGS sequence"/>
</dbReference>
<keyword evidence="3" id="KW-1185">Reference proteome</keyword>